<dbReference type="Proteomes" id="UP000661112">
    <property type="component" value="Unassembled WGS sequence"/>
</dbReference>
<protein>
    <submittedName>
        <fullName evidence="2">Glycosyltransferase</fullName>
    </submittedName>
</protein>
<evidence type="ECO:0000313" key="3">
    <source>
        <dbReference type="Proteomes" id="UP000661112"/>
    </source>
</evidence>
<accession>A0ABR8D3Z7</accession>
<gene>
    <name evidence="2" type="ORF">H6G83_15070</name>
</gene>
<organism evidence="2 3">
    <name type="scientific">Anabaena azotica FACHB-119</name>
    <dbReference type="NCBI Taxonomy" id="947527"/>
    <lineage>
        <taxon>Bacteria</taxon>
        <taxon>Bacillati</taxon>
        <taxon>Cyanobacteriota</taxon>
        <taxon>Cyanophyceae</taxon>
        <taxon>Nostocales</taxon>
        <taxon>Nostocaceae</taxon>
        <taxon>Anabaena</taxon>
        <taxon>Anabaena azotica</taxon>
    </lineage>
</organism>
<dbReference type="RefSeq" id="WP_190473618.1">
    <property type="nucleotide sequence ID" value="NZ_JACJSG010000018.1"/>
</dbReference>
<dbReference type="Pfam" id="PF00534">
    <property type="entry name" value="Glycos_transf_1"/>
    <property type="match status" value="1"/>
</dbReference>
<feature type="domain" description="Glycosyl transferase family 1" evidence="1">
    <location>
        <begin position="256"/>
        <end position="423"/>
    </location>
</feature>
<dbReference type="InterPro" id="IPR001296">
    <property type="entry name" value="Glyco_trans_1"/>
</dbReference>
<evidence type="ECO:0000259" key="1">
    <source>
        <dbReference type="Pfam" id="PF00534"/>
    </source>
</evidence>
<name>A0ABR8D3Z7_9NOST</name>
<sequence>MKPSSVGSQNACLEENYQVFQSLIAKSKTYLLKGQYHYSAALAEIAAYYATWKHNGLFSSYELEEILHLLAKQTIQIENPPVKNTSDVKRVLHITSMVAGQAGLQHLLQRWIENDSSRCHSVAVSQPSISPVPEKLQSLVAASRGSIELVGNNYKRILERAQRLRKLATEADLIILHLQTEDVAPIIGLSQKTGMPPILLVNHADHCFWIGVTVVDLIVNLRTSGLILCQERRGIEPERLVLLPTPLTPVKRTLSQPEAKRRLGLSEDAVLLVSIARAPKYRPWNNINFPLDHVPLLQQHPNCFLFVVGPEHDKNWEYASQQTGGRIKAFGIRSDVSLFFQSADIYVDAFPMVSITSLLEAGSYGIPLVSYSLFSAKQAVWRADAPGIDQYLIRCQNINEYRNKLSLLVENAELRSKLGWNIQEDITRLHIGESWLESVDTLYERAKTISRKSDTFFFSSQRNISELDLVTPQILKDYRTIERLFYDYRHLLPRNWLHLRVRLRIWMIVVLQKLGLKQQIQNLLGILNRQE</sequence>
<dbReference type="Gene3D" id="3.40.50.2000">
    <property type="entry name" value="Glycogen Phosphorylase B"/>
    <property type="match status" value="1"/>
</dbReference>
<evidence type="ECO:0000313" key="2">
    <source>
        <dbReference type="EMBL" id="MBD2501910.1"/>
    </source>
</evidence>
<reference evidence="2 3" key="1">
    <citation type="journal article" date="2020" name="ISME J.">
        <title>Comparative genomics reveals insights into cyanobacterial evolution and habitat adaptation.</title>
        <authorList>
            <person name="Chen M.Y."/>
            <person name="Teng W.K."/>
            <person name="Zhao L."/>
            <person name="Hu C.X."/>
            <person name="Zhou Y.K."/>
            <person name="Han B.P."/>
            <person name="Song L.R."/>
            <person name="Shu W.S."/>
        </authorList>
    </citation>
    <scope>NUCLEOTIDE SEQUENCE [LARGE SCALE GENOMIC DNA]</scope>
    <source>
        <strain evidence="2 3">FACHB-119</strain>
    </source>
</reference>
<comment type="caution">
    <text evidence="2">The sequence shown here is derived from an EMBL/GenBank/DDBJ whole genome shotgun (WGS) entry which is preliminary data.</text>
</comment>
<dbReference type="SUPFAM" id="SSF53756">
    <property type="entry name" value="UDP-Glycosyltransferase/glycogen phosphorylase"/>
    <property type="match status" value="1"/>
</dbReference>
<dbReference type="EMBL" id="JACJSG010000018">
    <property type="protein sequence ID" value="MBD2501910.1"/>
    <property type="molecule type" value="Genomic_DNA"/>
</dbReference>
<proteinExistence type="predicted"/>
<keyword evidence="3" id="KW-1185">Reference proteome</keyword>